<evidence type="ECO:0000313" key="4">
    <source>
        <dbReference type="Proteomes" id="UP000220669"/>
    </source>
</evidence>
<dbReference type="RefSeq" id="WP_016176410.1">
    <property type="nucleotide sequence ID" value="NZ_JAAILD010000044.1"/>
</dbReference>
<keyword evidence="2" id="KW-1133">Transmembrane helix</keyword>
<name>A0AB36S9T6_9ENTE</name>
<dbReference type="Proteomes" id="UP000220669">
    <property type="component" value="Unassembled WGS sequence"/>
</dbReference>
<dbReference type="AlphaFoldDB" id="A0AB36S9T6"/>
<feature type="transmembrane region" description="Helical" evidence="2">
    <location>
        <begin position="98"/>
        <end position="116"/>
    </location>
</feature>
<organism evidence="3 4">
    <name type="scientific">Enterococcus durans</name>
    <dbReference type="NCBI Taxonomy" id="53345"/>
    <lineage>
        <taxon>Bacteria</taxon>
        <taxon>Bacillati</taxon>
        <taxon>Bacillota</taxon>
        <taxon>Bacilli</taxon>
        <taxon>Lactobacillales</taxon>
        <taxon>Enterococcaceae</taxon>
        <taxon>Enterococcus</taxon>
    </lineage>
</organism>
<feature type="region of interest" description="Disordered" evidence="1">
    <location>
        <begin position="131"/>
        <end position="156"/>
    </location>
</feature>
<feature type="transmembrane region" description="Helical" evidence="2">
    <location>
        <begin position="68"/>
        <end position="92"/>
    </location>
</feature>
<gene>
    <name evidence="3" type="ORF">CRM96_09000</name>
</gene>
<dbReference type="EMBL" id="PDEB01000004">
    <property type="protein sequence ID" value="PEH45137.1"/>
    <property type="molecule type" value="Genomic_DNA"/>
</dbReference>
<evidence type="ECO:0000313" key="3">
    <source>
        <dbReference type="EMBL" id="PEH45137.1"/>
    </source>
</evidence>
<feature type="transmembrane region" description="Helical" evidence="2">
    <location>
        <begin position="37"/>
        <end position="56"/>
    </location>
</feature>
<proteinExistence type="predicted"/>
<protein>
    <submittedName>
        <fullName evidence="3">Uncharacterized protein</fullName>
    </submittedName>
</protein>
<feature type="transmembrane region" description="Helical" evidence="2">
    <location>
        <begin position="12"/>
        <end position="31"/>
    </location>
</feature>
<evidence type="ECO:0000256" key="2">
    <source>
        <dbReference type="SAM" id="Phobius"/>
    </source>
</evidence>
<keyword evidence="2" id="KW-0812">Transmembrane</keyword>
<comment type="caution">
    <text evidence="3">The sequence shown here is derived from an EMBL/GenBank/DDBJ whole genome shotgun (WGS) entry which is preliminary data.</text>
</comment>
<evidence type="ECO:0000256" key="1">
    <source>
        <dbReference type="SAM" id="MobiDB-lite"/>
    </source>
</evidence>
<sequence length="177" mass="20582">MERKENYAKSIKNWLTVISSVTFLVSTYKVATIDAVFLYAFTYLSSIGLAFYNLTPQGNQAKIRRKRMIEFAIASVAFIFIGITLGTIHPIIKMSMLYLIKATYVIFAVLAVIYTFKDDLDTESIEEKDAKSSVRKSLQEQEKTKPFKEREKRSVENKRIRKFLLKKKDSRSREDIR</sequence>
<reference evidence="3 4" key="1">
    <citation type="submission" date="2017-09" db="EMBL/GenBank/DDBJ databases">
        <title>FDA dAtabase for Regulatory Grade micrObial Sequences (FDA-ARGOS): Supporting development and validation of Infectious Disease Dx tests.</title>
        <authorList>
            <person name="Minogue T."/>
            <person name="Wolcott M."/>
            <person name="Wasieloski L."/>
            <person name="Aguilar W."/>
            <person name="Moore D."/>
            <person name="Tallon L.J."/>
            <person name="Sadzewicz L."/>
            <person name="Ott S."/>
            <person name="Zhao X."/>
            <person name="Nagaraj S."/>
            <person name="Vavikolanu K."/>
            <person name="Aluvathingal J."/>
            <person name="Nadendla S."/>
            <person name="Sichtig H."/>
        </authorList>
    </citation>
    <scope>NUCLEOTIDE SEQUENCE [LARGE SCALE GENOMIC DNA]</scope>
    <source>
        <strain evidence="3 4">FDAARGOS_396</strain>
    </source>
</reference>
<keyword evidence="2" id="KW-0472">Membrane</keyword>
<accession>A0AB36S9T6</accession>